<keyword evidence="7" id="KW-1185">Reference proteome</keyword>
<dbReference type="Gene3D" id="1.25.40.10">
    <property type="entry name" value="Tetratricopeptide repeat domain"/>
    <property type="match status" value="1"/>
</dbReference>
<protein>
    <recommendedName>
        <fullName evidence="5">RING-type domain-containing protein</fullName>
    </recommendedName>
</protein>
<dbReference type="PANTHER" id="PTHR25462:SF296">
    <property type="entry name" value="MEIOTIC P26, ISOFORM F"/>
    <property type="match status" value="1"/>
</dbReference>
<dbReference type="Gene3D" id="3.30.40.10">
    <property type="entry name" value="Zinc/RING finger domain, C3HC4 (zinc finger)"/>
    <property type="match status" value="1"/>
</dbReference>
<evidence type="ECO:0000313" key="6">
    <source>
        <dbReference type="EMBL" id="CAK8671580.1"/>
    </source>
</evidence>
<evidence type="ECO:0000256" key="3">
    <source>
        <dbReference type="ARBA" id="ARBA00022833"/>
    </source>
</evidence>
<dbReference type="SUPFAM" id="SSF57850">
    <property type="entry name" value="RING/U-box"/>
    <property type="match status" value="1"/>
</dbReference>
<dbReference type="InterPro" id="IPR013083">
    <property type="entry name" value="Znf_RING/FYVE/PHD"/>
</dbReference>
<feature type="domain" description="RING-type" evidence="5">
    <location>
        <begin position="12"/>
        <end position="54"/>
    </location>
</feature>
<dbReference type="SUPFAM" id="SSF48452">
    <property type="entry name" value="TPR-like"/>
    <property type="match status" value="1"/>
</dbReference>
<keyword evidence="3" id="KW-0862">Zinc</keyword>
<keyword evidence="2 4" id="KW-0863">Zinc-finger</keyword>
<reference evidence="6 7" key="1">
    <citation type="submission" date="2024-02" db="EMBL/GenBank/DDBJ databases">
        <authorList>
            <person name="Daric V."/>
            <person name="Darras S."/>
        </authorList>
    </citation>
    <scope>NUCLEOTIDE SEQUENCE [LARGE SCALE GENOMIC DNA]</scope>
</reference>
<evidence type="ECO:0000256" key="4">
    <source>
        <dbReference type="PROSITE-ProRule" id="PRU00175"/>
    </source>
</evidence>
<dbReference type="InterPro" id="IPR047153">
    <property type="entry name" value="TRIM45/56/19-like"/>
</dbReference>
<gene>
    <name evidence="6" type="ORF">CVLEPA_LOCUS629</name>
</gene>
<accession>A0ABP0EZI6</accession>
<dbReference type="InterPro" id="IPR011990">
    <property type="entry name" value="TPR-like_helical_dom_sf"/>
</dbReference>
<organism evidence="6 7">
    <name type="scientific">Clavelina lepadiformis</name>
    <name type="common">Light-bulb sea squirt</name>
    <name type="synonym">Ascidia lepadiformis</name>
    <dbReference type="NCBI Taxonomy" id="159417"/>
    <lineage>
        <taxon>Eukaryota</taxon>
        <taxon>Metazoa</taxon>
        <taxon>Chordata</taxon>
        <taxon>Tunicata</taxon>
        <taxon>Ascidiacea</taxon>
        <taxon>Aplousobranchia</taxon>
        <taxon>Clavelinidae</taxon>
        <taxon>Clavelina</taxon>
    </lineage>
</organism>
<dbReference type="PROSITE" id="PS50089">
    <property type="entry name" value="ZF_RING_2"/>
    <property type="match status" value="1"/>
</dbReference>
<evidence type="ECO:0000259" key="5">
    <source>
        <dbReference type="PROSITE" id="PS50089"/>
    </source>
</evidence>
<dbReference type="SMART" id="SM00184">
    <property type="entry name" value="RING"/>
    <property type="match status" value="1"/>
</dbReference>
<evidence type="ECO:0000256" key="2">
    <source>
        <dbReference type="ARBA" id="ARBA00022771"/>
    </source>
</evidence>
<dbReference type="Pfam" id="PF13445">
    <property type="entry name" value="zf-RING_UBOX"/>
    <property type="match status" value="1"/>
</dbReference>
<dbReference type="InterPro" id="IPR001841">
    <property type="entry name" value="Znf_RING"/>
</dbReference>
<proteinExistence type="predicted"/>
<sequence length="392" mass="44949">MSTGINQHDVSCPICLDTLKNPIRMLSCGHNLCHICLVEYSRNSSESLSCPICRKVIQLDSQGVENLPRNWMVENMIERLNIHNNAQPPTFKTKNNAELQLSSQELLQLQSLAKHDMQDKRFDDAMHILRRIVGYVEGYHRINHVISFIRCLFETGQVEEAKESCKDLQSTLNSANFTSAAKDICKNCDVELLQLAEDFIGKDYKSSIQLLRCAFKVVATLHSGVEKLQKLINTAFCMMKVAQEMSHQNNKNEFKSQFGFMEEIFDDMLRVTDVDFKTKCEKLAWCLFHKAMCFHKTSFYSQSIEDNKQAILLMKAAFGDDAKFYSIVGFCYNNLGATYENDKQLMEAETAYLQAKHVYEAVTNWNDDDDKQSNIDLTDNNLKGISDQYHNS</sequence>
<dbReference type="PANTHER" id="PTHR25462">
    <property type="entry name" value="BONUS, ISOFORM C-RELATED"/>
    <property type="match status" value="1"/>
</dbReference>
<dbReference type="InterPro" id="IPR027370">
    <property type="entry name" value="Znf-RING_euk"/>
</dbReference>
<dbReference type="EMBL" id="CAWYQH010000001">
    <property type="protein sequence ID" value="CAK8671580.1"/>
    <property type="molecule type" value="Genomic_DNA"/>
</dbReference>
<dbReference type="Proteomes" id="UP001642483">
    <property type="component" value="Unassembled WGS sequence"/>
</dbReference>
<dbReference type="PROSITE" id="PS00518">
    <property type="entry name" value="ZF_RING_1"/>
    <property type="match status" value="1"/>
</dbReference>
<comment type="caution">
    <text evidence="6">The sequence shown here is derived from an EMBL/GenBank/DDBJ whole genome shotgun (WGS) entry which is preliminary data.</text>
</comment>
<dbReference type="InterPro" id="IPR017907">
    <property type="entry name" value="Znf_RING_CS"/>
</dbReference>
<evidence type="ECO:0000256" key="1">
    <source>
        <dbReference type="ARBA" id="ARBA00022723"/>
    </source>
</evidence>
<evidence type="ECO:0000313" key="7">
    <source>
        <dbReference type="Proteomes" id="UP001642483"/>
    </source>
</evidence>
<keyword evidence="1" id="KW-0479">Metal-binding</keyword>
<name>A0ABP0EZI6_CLALP</name>